<dbReference type="Proteomes" id="UP001470230">
    <property type="component" value="Unassembled WGS sequence"/>
</dbReference>
<evidence type="ECO:0008006" key="3">
    <source>
        <dbReference type="Google" id="ProtNLM"/>
    </source>
</evidence>
<protein>
    <recommendedName>
        <fullName evidence="3">NTF2 domain-containing protein</fullName>
    </recommendedName>
</protein>
<reference evidence="1 2" key="1">
    <citation type="submission" date="2024-04" db="EMBL/GenBank/DDBJ databases">
        <title>Tritrichomonas musculus Genome.</title>
        <authorList>
            <person name="Alves-Ferreira E."/>
            <person name="Grigg M."/>
            <person name="Lorenzi H."/>
            <person name="Galac M."/>
        </authorList>
    </citation>
    <scope>NUCLEOTIDE SEQUENCE [LARGE SCALE GENOMIC DNA]</scope>
    <source>
        <strain evidence="1 2">EAF2021</strain>
    </source>
</reference>
<evidence type="ECO:0000313" key="1">
    <source>
        <dbReference type="EMBL" id="KAK8900501.1"/>
    </source>
</evidence>
<name>A0ABR2LBT6_9EUKA</name>
<dbReference type="EMBL" id="JAPFFF010000001">
    <property type="protein sequence ID" value="KAK8900501.1"/>
    <property type="molecule type" value="Genomic_DNA"/>
</dbReference>
<organism evidence="1 2">
    <name type="scientific">Tritrichomonas musculus</name>
    <dbReference type="NCBI Taxonomy" id="1915356"/>
    <lineage>
        <taxon>Eukaryota</taxon>
        <taxon>Metamonada</taxon>
        <taxon>Parabasalia</taxon>
        <taxon>Tritrichomonadida</taxon>
        <taxon>Tritrichomonadidae</taxon>
        <taxon>Tritrichomonas</taxon>
    </lineage>
</organism>
<dbReference type="Gene3D" id="3.10.450.50">
    <property type="match status" value="1"/>
</dbReference>
<dbReference type="InterPro" id="IPR032675">
    <property type="entry name" value="LRR_dom_sf"/>
</dbReference>
<dbReference type="InterPro" id="IPR032710">
    <property type="entry name" value="NTF2-like_dom_sf"/>
</dbReference>
<comment type="caution">
    <text evidence="1">The sequence shown here is derived from an EMBL/GenBank/DDBJ whole genome shotgun (WGS) entry which is preliminary data.</text>
</comment>
<dbReference type="Gene3D" id="3.80.10.10">
    <property type="entry name" value="Ribonuclease Inhibitor"/>
    <property type="match status" value="1"/>
</dbReference>
<accession>A0ABR2LBT6</accession>
<sequence length="385" mass="44195">MRYLAINPDIPIDTLRYYYVSKFNINPTPRIFSFRNIKIIEIKDQKNNDKIVQNFISCSGFEIDGKRIIIMPICSDNKLFSAIHDSMYNEGGILENLFDSKFNGWLDLSEFNKKNNVNFNLNDNNILSSILFLCAFYSYTNEKNVRIINMKNNNLQTLEAFLPSKKVFPSLETIIIEGNNISESKSYHEFREIKSSGVVVQKSTGGWPIGYKFNIVKNPEPSVEYDAPEIAVSKAEEPNIVINPSEFTPNPFLISFLQQSSQDMSYISKYYGASAIMSVTAETSTDLVPYQPFARSLMHGRDNFVQGPEQIGEFNLAIFGPSVIFNIKKIQFCEVFQNGYIIVLHGWFIDRREVKIGFDRSLLIGILNENFFITNDQIHFRSVIE</sequence>
<gene>
    <name evidence="1" type="ORF">M9Y10_002828</name>
</gene>
<keyword evidence="2" id="KW-1185">Reference proteome</keyword>
<proteinExistence type="predicted"/>
<evidence type="ECO:0000313" key="2">
    <source>
        <dbReference type="Proteomes" id="UP001470230"/>
    </source>
</evidence>
<dbReference type="SUPFAM" id="SSF54427">
    <property type="entry name" value="NTF2-like"/>
    <property type="match status" value="1"/>
</dbReference>